<dbReference type="OrthoDB" id="10013825at2759"/>
<dbReference type="RefSeq" id="XP_022400145.1">
    <property type="nucleotide sequence ID" value="XM_022544661.1"/>
</dbReference>
<dbReference type="Proteomes" id="UP000184300">
    <property type="component" value="Unassembled WGS sequence"/>
</dbReference>
<accession>A0A1L9VHN5</accession>
<organism evidence="1 2">
    <name type="scientific">Aspergillus glaucus CBS 516.65</name>
    <dbReference type="NCBI Taxonomy" id="1160497"/>
    <lineage>
        <taxon>Eukaryota</taxon>
        <taxon>Fungi</taxon>
        <taxon>Dikarya</taxon>
        <taxon>Ascomycota</taxon>
        <taxon>Pezizomycotina</taxon>
        <taxon>Eurotiomycetes</taxon>
        <taxon>Eurotiomycetidae</taxon>
        <taxon>Eurotiales</taxon>
        <taxon>Aspergillaceae</taxon>
        <taxon>Aspergillus</taxon>
        <taxon>Aspergillus subgen. Aspergillus</taxon>
    </lineage>
</organism>
<dbReference type="EMBL" id="KV878899">
    <property type="protein sequence ID" value="OJJ83447.1"/>
    <property type="molecule type" value="Genomic_DNA"/>
</dbReference>
<dbReference type="GeneID" id="34460922"/>
<protein>
    <submittedName>
        <fullName evidence="1">Uncharacterized protein</fullName>
    </submittedName>
</protein>
<evidence type="ECO:0000313" key="2">
    <source>
        <dbReference type="Proteomes" id="UP000184300"/>
    </source>
</evidence>
<evidence type="ECO:0000313" key="1">
    <source>
        <dbReference type="EMBL" id="OJJ83447.1"/>
    </source>
</evidence>
<gene>
    <name evidence="1" type="ORF">ASPGLDRAFT_36204</name>
</gene>
<keyword evidence="2" id="KW-1185">Reference proteome</keyword>
<name>A0A1L9VHN5_ASPGL</name>
<dbReference type="VEuPathDB" id="FungiDB:ASPGLDRAFT_36204"/>
<proteinExistence type="predicted"/>
<sequence length="63" mass="6723">MVHLLIPDIKAYPGNRKVEWLNKLVGKKIGETTDATKFAGKDLQNLIGSSALAIGMADALQTG</sequence>
<dbReference type="AlphaFoldDB" id="A0A1L9VHN5"/>
<reference evidence="2" key="1">
    <citation type="journal article" date="2017" name="Genome Biol.">
        <title>Comparative genomics reveals high biological diversity and specific adaptations in the industrially and medically important fungal genus Aspergillus.</title>
        <authorList>
            <person name="de Vries R.P."/>
            <person name="Riley R."/>
            <person name="Wiebenga A."/>
            <person name="Aguilar-Osorio G."/>
            <person name="Amillis S."/>
            <person name="Uchima C.A."/>
            <person name="Anderluh G."/>
            <person name="Asadollahi M."/>
            <person name="Askin M."/>
            <person name="Barry K."/>
            <person name="Battaglia E."/>
            <person name="Bayram O."/>
            <person name="Benocci T."/>
            <person name="Braus-Stromeyer S.A."/>
            <person name="Caldana C."/>
            <person name="Canovas D."/>
            <person name="Cerqueira G.C."/>
            <person name="Chen F."/>
            <person name="Chen W."/>
            <person name="Choi C."/>
            <person name="Clum A."/>
            <person name="Dos Santos R.A."/>
            <person name="Damasio A.R."/>
            <person name="Diallinas G."/>
            <person name="Emri T."/>
            <person name="Fekete E."/>
            <person name="Flipphi M."/>
            <person name="Freyberg S."/>
            <person name="Gallo A."/>
            <person name="Gournas C."/>
            <person name="Habgood R."/>
            <person name="Hainaut M."/>
            <person name="Harispe M.L."/>
            <person name="Henrissat B."/>
            <person name="Hilden K.S."/>
            <person name="Hope R."/>
            <person name="Hossain A."/>
            <person name="Karabika E."/>
            <person name="Karaffa L."/>
            <person name="Karanyi Z."/>
            <person name="Krasevec N."/>
            <person name="Kuo A."/>
            <person name="Kusch H."/>
            <person name="LaButti K."/>
            <person name="Lagendijk E.L."/>
            <person name="Lapidus A."/>
            <person name="Levasseur A."/>
            <person name="Lindquist E."/>
            <person name="Lipzen A."/>
            <person name="Logrieco A.F."/>
            <person name="MacCabe A."/>
            <person name="Maekelae M.R."/>
            <person name="Malavazi I."/>
            <person name="Melin P."/>
            <person name="Meyer V."/>
            <person name="Mielnichuk N."/>
            <person name="Miskei M."/>
            <person name="Molnar A.P."/>
            <person name="Mule G."/>
            <person name="Ngan C.Y."/>
            <person name="Orejas M."/>
            <person name="Orosz E."/>
            <person name="Ouedraogo J.P."/>
            <person name="Overkamp K.M."/>
            <person name="Park H.-S."/>
            <person name="Perrone G."/>
            <person name="Piumi F."/>
            <person name="Punt P.J."/>
            <person name="Ram A.F."/>
            <person name="Ramon A."/>
            <person name="Rauscher S."/>
            <person name="Record E."/>
            <person name="Riano-Pachon D.M."/>
            <person name="Robert V."/>
            <person name="Roehrig J."/>
            <person name="Ruller R."/>
            <person name="Salamov A."/>
            <person name="Salih N.S."/>
            <person name="Samson R.A."/>
            <person name="Sandor E."/>
            <person name="Sanguinetti M."/>
            <person name="Schuetze T."/>
            <person name="Sepcic K."/>
            <person name="Shelest E."/>
            <person name="Sherlock G."/>
            <person name="Sophianopoulou V."/>
            <person name="Squina F.M."/>
            <person name="Sun H."/>
            <person name="Susca A."/>
            <person name="Todd R.B."/>
            <person name="Tsang A."/>
            <person name="Unkles S.E."/>
            <person name="van de Wiele N."/>
            <person name="van Rossen-Uffink D."/>
            <person name="Oliveira J.V."/>
            <person name="Vesth T.C."/>
            <person name="Visser J."/>
            <person name="Yu J.-H."/>
            <person name="Zhou M."/>
            <person name="Andersen M.R."/>
            <person name="Archer D.B."/>
            <person name="Baker S.E."/>
            <person name="Benoit I."/>
            <person name="Brakhage A.A."/>
            <person name="Braus G.H."/>
            <person name="Fischer R."/>
            <person name="Frisvad J.C."/>
            <person name="Goldman G.H."/>
            <person name="Houbraken J."/>
            <person name="Oakley B."/>
            <person name="Pocsi I."/>
            <person name="Scazzocchio C."/>
            <person name="Seiboth B."/>
            <person name="vanKuyk P.A."/>
            <person name="Wortman J."/>
            <person name="Dyer P.S."/>
            <person name="Grigoriev I.V."/>
        </authorList>
    </citation>
    <scope>NUCLEOTIDE SEQUENCE [LARGE SCALE GENOMIC DNA]</scope>
    <source>
        <strain evidence="2">CBS 516.65</strain>
    </source>
</reference>